<evidence type="ECO:0000256" key="1">
    <source>
        <dbReference type="SAM" id="SignalP"/>
    </source>
</evidence>
<accession>A0A2A8H1N5</accession>
<dbReference type="EMBL" id="NUBY01000358">
    <property type="protein sequence ID" value="PEP85932.1"/>
    <property type="molecule type" value="Genomic_DNA"/>
</dbReference>
<reference evidence="3 4" key="1">
    <citation type="submission" date="2017-09" db="EMBL/GenBank/DDBJ databases">
        <title>Large-scale bioinformatics analysis of Bacillus genomes uncovers conserved roles of natural products in bacterial physiology.</title>
        <authorList>
            <consortium name="Agbiome Team Llc"/>
            <person name="Bleich R.M."/>
            <person name="Grubbs K.J."/>
            <person name="Santa Maria K.C."/>
            <person name="Allen S.E."/>
            <person name="Farag S."/>
            <person name="Shank E.A."/>
            <person name="Bowers A."/>
        </authorList>
    </citation>
    <scope>NUCLEOTIDE SEQUENCE [LARGE SCALE GENOMIC DNA]</scope>
    <source>
        <strain evidence="3 4">AFS021349</strain>
    </source>
</reference>
<dbReference type="Gene3D" id="2.30.30.40">
    <property type="entry name" value="SH3 Domains"/>
    <property type="match status" value="1"/>
</dbReference>
<feature type="chain" id="PRO_5038902172" description="SH3b domain-containing protein" evidence="1">
    <location>
        <begin position="27"/>
        <end position="122"/>
    </location>
</feature>
<gene>
    <name evidence="3" type="ORF">CN585_30395</name>
</gene>
<dbReference type="RefSeq" id="WP_098228360.1">
    <property type="nucleotide sequence ID" value="NZ_NUBY01000358.1"/>
</dbReference>
<proteinExistence type="predicted"/>
<evidence type="ECO:0000313" key="4">
    <source>
        <dbReference type="Proteomes" id="UP000220841"/>
    </source>
</evidence>
<dbReference type="PROSITE" id="PS51781">
    <property type="entry name" value="SH3B"/>
    <property type="match status" value="1"/>
</dbReference>
<protein>
    <recommendedName>
        <fullName evidence="2">SH3b domain-containing protein</fullName>
    </recommendedName>
</protein>
<organism evidence="3 4">
    <name type="scientific">Bacillus toyonensis</name>
    <dbReference type="NCBI Taxonomy" id="155322"/>
    <lineage>
        <taxon>Bacteria</taxon>
        <taxon>Bacillati</taxon>
        <taxon>Bacillota</taxon>
        <taxon>Bacilli</taxon>
        <taxon>Bacillales</taxon>
        <taxon>Bacillaceae</taxon>
        <taxon>Bacillus</taxon>
        <taxon>Bacillus cereus group</taxon>
    </lineage>
</organism>
<evidence type="ECO:0000313" key="3">
    <source>
        <dbReference type="EMBL" id="PEP85932.1"/>
    </source>
</evidence>
<evidence type="ECO:0000259" key="2">
    <source>
        <dbReference type="PROSITE" id="PS51781"/>
    </source>
</evidence>
<sequence>MLKRKMSVFVLSFLTLAATFFPSGHAAFADGPGYYTVMSNGEYVNMRSGPSTRYGIMLAYKPGSFLYVDCYKHGAYITGYYGTSNIWNHVYDPNLNTYGYISDTYMYTGSSSPVVPMCHSDR</sequence>
<dbReference type="InterPro" id="IPR003646">
    <property type="entry name" value="SH3-like_bac-type"/>
</dbReference>
<name>A0A2A8H1N5_9BACI</name>
<dbReference type="AlphaFoldDB" id="A0A2A8H1N5"/>
<feature type="signal peptide" evidence="1">
    <location>
        <begin position="1"/>
        <end position="26"/>
    </location>
</feature>
<keyword evidence="1" id="KW-0732">Signal</keyword>
<dbReference type="Proteomes" id="UP000220841">
    <property type="component" value="Unassembled WGS sequence"/>
</dbReference>
<feature type="domain" description="SH3b" evidence="2">
    <location>
        <begin position="32"/>
        <end position="110"/>
    </location>
</feature>
<comment type="caution">
    <text evidence="3">The sequence shown here is derived from an EMBL/GenBank/DDBJ whole genome shotgun (WGS) entry which is preliminary data.</text>
</comment>